<feature type="compositionally biased region" description="Polar residues" evidence="2">
    <location>
        <begin position="411"/>
        <end position="423"/>
    </location>
</feature>
<gene>
    <name evidence="4" type="ORF">QBC33DRAFT_1616</name>
</gene>
<dbReference type="GO" id="GO:0008270">
    <property type="term" value="F:zinc ion binding"/>
    <property type="evidence" value="ECO:0007669"/>
    <property type="project" value="UniProtKB-KW"/>
</dbReference>
<feature type="domain" description="C2H2-type" evidence="3">
    <location>
        <begin position="459"/>
        <end position="489"/>
    </location>
</feature>
<reference evidence="4" key="1">
    <citation type="submission" date="2023-06" db="EMBL/GenBank/DDBJ databases">
        <title>Genome-scale phylogeny and comparative genomics of the fungal order Sordariales.</title>
        <authorList>
            <consortium name="Lawrence Berkeley National Laboratory"/>
            <person name="Hensen N."/>
            <person name="Bonometti L."/>
            <person name="Westerberg I."/>
            <person name="Brannstrom I.O."/>
            <person name="Guillou S."/>
            <person name="Cros-Aarteil S."/>
            <person name="Calhoun S."/>
            <person name="Haridas S."/>
            <person name="Kuo A."/>
            <person name="Mondo S."/>
            <person name="Pangilinan J."/>
            <person name="Riley R."/>
            <person name="Labutti K."/>
            <person name="Andreopoulos B."/>
            <person name="Lipzen A."/>
            <person name="Chen C."/>
            <person name="Yanf M."/>
            <person name="Daum C."/>
            <person name="Ng V."/>
            <person name="Clum A."/>
            <person name="Steindorff A."/>
            <person name="Ohm R."/>
            <person name="Martin F."/>
            <person name="Silar P."/>
            <person name="Natvig D."/>
            <person name="Lalanne C."/>
            <person name="Gautier V."/>
            <person name="Ament-Velasquez S.L."/>
            <person name="Kruys A."/>
            <person name="Hutchinson M.I."/>
            <person name="Powell A.J."/>
            <person name="Barry K."/>
            <person name="Miller A.N."/>
            <person name="Grigoriev I.V."/>
            <person name="Debuchy R."/>
            <person name="Gladieux P."/>
            <person name="Thoren M.H."/>
            <person name="Johannesson H."/>
        </authorList>
    </citation>
    <scope>NUCLEOTIDE SEQUENCE</scope>
    <source>
        <strain evidence="4">8032-3</strain>
    </source>
</reference>
<keyword evidence="5" id="KW-1185">Reference proteome</keyword>
<evidence type="ECO:0000259" key="3">
    <source>
        <dbReference type="PROSITE" id="PS50157"/>
    </source>
</evidence>
<dbReference type="EMBL" id="MU838997">
    <property type="protein sequence ID" value="KAK1772188.1"/>
    <property type="molecule type" value="Genomic_DNA"/>
</dbReference>
<dbReference type="PROSITE" id="PS50157">
    <property type="entry name" value="ZINC_FINGER_C2H2_2"/>
    <property type="match status" value="2"/>
</dbReference>
<evidence type="ECO:0000256" key="2">
    <source>
        <dbReference type="SAM" id="MobiDB-lite"/>
    </source>
</evidence>
<dbReference type="RefSeq" id="XP_060288401.1">
    <property type="nucleotide sequence ID" value="XM_060422244.1"/>
</dbReference>
<dbReference type="GeneID" id="85305431"/>
<dbReference type="InterPro" id="IPR013087">
    <property type="entry name" value="Znf_C2H2_type"/>
</dbReference>
<comment type="caution">
    <text evidence="4">The sequence shown here is derived from an EMBL/GenBank/DDBJ whole genome shotgun (WGS) entry which is preliminary data.</text>
</comment>
<keyword evidence="1" id="KW-0862">Zinc</keyword>
<feature type="region of interest" description="Disordered" evidence="2">
    <location>
        <begin position="197"/>
        <end position="224"/>
    </location>
</feature>
<dbReference type="Proteomes" id="UP001244011">
    <property type="component" value="Unassembled WGS sequence"/>
</dbReference>
<evidence type="ECO:0000313" key="5">
    <source>
        <dbReference type="Proteomes" id="UP001244011"/>
    </source>
</evidence>
<feature type="region of interest" description="Disordered" evidence="2">
    <location>
        <begin position="395"/>
        <end position="425"/>
    </location>
</feature>
<dbReference type="SMART" id="SM00355">
    <property type="entry name" value="ZnF_C2H2"/>
    <property type="match status" value="2"/>
</dbReference>
<dbReference type="Gene3D" id="3.30.160.60">
    <property type="entry name" value="Classic Zinc Finger"/>
    <property type="match status" value="1"/>
</dbReference>
<evidence type="ECO:0000256" key="1">
    <source>
        <dbReference type="PROSITE-ProRule" id="PRU00042"/>
    </source>
</evidence>
<feature type="compositionally biased region" description="Polar residues" evidence="2">
    <location>
        <begin position="23"/>
        <end position="32"/>
    </location>
</feature>
<name>A0AAJ0CB02_9PEZI</name>
<evidence type="ECO:0000313" key="4">
    <source>
        <dbReference type="EMBL" id="KAK1772188.1"/>
    </source>
</evidence>
<sequence length="489" mass="52644">MLKTQSPTKPHHLVPRGDDAKANPTNKSSRGTTAAPPPNQAMTEEPGIYADPVSAAAASDWADILPDIPLEDIPRYLPHHDSSASFVDQTPSLELTIPPLSSEAAVPDDVFPLNTFPLDELGQPPQLGEGGSQATAVVTMSHYEDVPYPHHYNLSSFCAGPTFAPELTPLVPSWTEVAGGVYNDALSFGGHWQPSSLGKGENHAAPLGNMGENESLPWDQPSQPPYSPYYDPSLSHTDQTIIPELTIPPPPYATAALSGHLDGVPSSPGEVGAAYAPVPGVMDDYQGLPGHAAWAGTSLPLTYHPSCISPSLLLTDDMSTATTARYTTDDMSTATTTTTTAPSSCVSPSTAGRSPYFPPLAPSLPVDIAPAVPRGQMSMSMTQPCPPAEAGLKAGSVGRRGRGRGRVKVSPQCQLKDQQQNSPRPECKYCHKRFDKKRDRDRHVENKHWRERGLPEPCFPCDVPGCKKSYTRPDRLTRHHREKHLSLRC</sequence>
<keyword evidence="1" id="KW-0863">Zinc-finger</keyword>
<proteinExistence type="predicted"/>
<dbReference type="PROSITE" id="PS00028">
    <property type="entry name" value="ZINC_FINGER_C2H2_1"/>
    <property type="match status" value="2"/>
</dbReference>
<dbReference type="AlphaFoldDB" id="A0AAJ0CB02"/>
<organism evidence="4 5">
    <name type="scientific">Phialemonium atrogriseum</name>
    <dbReference type="NCBI Taxonomy" id="1093897"/>
    <lineage>
        <taxon>Eukaryota</taxon>
        <taxon>Fungi</taxon>
        <taxon>Dikarya</taxon>
        <taxon>Ascomycota</taxon>
        <taxon>Pezizomycotina</taxon>
        <taxon>Sordariomycetes</taxon>
        <taxon>Sordariomycetidae</taxon>
        <taxon>Cephalothecales</taxon>
        <taxon>Cephalothecaceae</taxon>
        <taxon>Phialemonium</taxon>
    </lineage>
</organism>
<feature type="domain" description="C2H2-type" evidence="3">
    <location>
        <begin position="425"/>
        <end position="453"/>
    </location>
</feature>
<protein>
    <recommendedName>
        <fullName evidence="3">C2H2-type domain-containing protein</fullName>
    </recommendedName>
</protein>
<accession>A0AAJ0CB02</accession>
<keyword evidence="1" id="KW-0479">Metal-binding</keyword>
<feature type="region of interest" description="Disordered" evidence="2">
    <location>
        <begin position="1"/>
        <end position="45"/>
    </location>
</feature>